<dbReference type="InterPro" id="IPR036431">
    <property type="entry name" value="ARID_dom_sf"/>
</dbReference>
<reference evidence="6" key="1">
    <citation type="thesis" date="2021" institute="BYU ScholarsArchive" country="Provo, UT, USA">
        <title>Applications of and Algorithms for Genome Assembly and Genomic Analyses with an Emphasis on Marine Teleosts.</title>
        <authorList>
            <person name="Pickett B.D."/>
        </authorList>
    </citation>
    <scope>NUCLEOTIDE SEQUENCE</scope>
    <source>
        <strain evidence="6">HI-2016</strain>
    </source>
</reference>
<dbReference type="PANTHER" id="PTHR13964:SF41">
    <property type="entry name" value="AT-RICH INTERACTIVE DOMAIN-CONTAINING PROTEIN 5B"/>
    <property type="match status" value="1"/>
</dbReference>
<feature type="region of interest" description="Disordered" evidence="4">
    <location>
        <begin position="250"/>
        <end position="272"/>
    </location>
</feature>
<dbReference type="InterPro" id="IPR001606">
    <property type="entry name" value="ARID_dom"/>
</dbReference>
<gene>
    <name evidence="6" type="ORF">JZ751_023201</name>
</gene>
<dbReference type="OrthoDB" id="1938591at2759"/>
<dbReference type="SUPFAM" id="SSF46774">
    <property type="entry name" value="ARID-like"/>
    <property type="match status" value="1"/>
</dbReference>
<evidence type="ECO:0000256" key="3">
    <source>
        <dbReference type="ARBA" id="ARBA00023242"/>
    </source>
</evidence>
<dbReference type="Gene3D" id="2.30.30.490">
    <property type="match status" value="1"/>
</dbReference>
<dbReference type="Gene3D" id="1.10.150.60">
    <property type="entry name" value="ARID DNA-binding domain"/>
    <property type="match status" value="1"/>
</dbReference>
<feature type="domain" description="ARID" evidence="5">
    <location>
        <begin position="299"/>
        <end position="391"/>
    </location>
</feature>
<feature type="region of interest" description="Disordered" evidence="4">
    <location>
        <begin position="391"/>
        <end position="485"/>
    </location>
</feature>
<evidence type="ECO:0000259" key="5">
    <source>
        <dbReference type="PROSITE" id="PS51011"/>
    </source>
</evidence>
<dbReference type="Pfam" id="PF01388">
    <property type="entry name" value="ARID"/>
    <property type="match status" value="1"/>
</dbReference>
<feature type="compositionally biased region" description="Basic residues" evidence="4">
    <location>
        <begin position="446"/>
        <end position="456"/>
    </location>
</feature>
<sequence>MERNAIQWLGAPCCLRGSFAFYKSFSCRSEAGHQAGVWKLGEFYFVRCGPQEPVCIAELALLWEDRVQRHLLASSRLYFLPEDTPKGRTGEHGEDEVLAVSKKIVVRVEDLVKWTCMEPSGWRKSGQKANGTNGLHRPSEALMASEPAEQKPVGGGNNERQRVKVLSYPQYCRYRSLQRRIQDRAGLHSLQDPHLLALGGIRVAHRNTLVLYCRDTFNHPTLDSNASVWTQLGEYDHLPFKKAGCSSLSLKGRPRKRRGRDGKGVEKQPLSQSESWIERMKENVMGSVEVPWEGGWLPHPEEQPFLDQLYAFMEHRGSPISKVPNLGFKKIDLFLLFSVVKRLGGYEKVTSERLWKQVYNELGGSPGSTSAATCTRRHYEKLILAYEQHLTGGGPEPVKPQLPAAANRGKETPKGRAAEASQKERKAHSTTSQEVTEKPKVTEVRKRGRPPSRRNAKAAAKPSTAATTPQKINPTPASTPPGHQEATFQPLSVFQEMNLGKLALAPAHSPMALIKKGSGPATPEDLRVNQPPPLSALLSPQPKTEPGVKVEHVDPLSPTSLSTLTRLHASGPQGTFSLPKGLCTLELFRSRLGLGMDGSSLPSPDSASLQPSIFLFQPKSGAPEGHRASGDRQSPCSGAGGEDRAQKGPVEPADALNREARARVPLPPLRILPLDIDCSLQVRQLMRTRLGSSQLNSFTKKLTEVLAQDLSKARQSPASAPAASPEQALPLNLSKRCTSKRQAEDGEANGACHQNGGLAPASKRTRAEWEASGDPGPLLKHGACVTLFPEPQDEPADLSCPRRARASLQEQSGRGAMSECGPGSPGPVPPLSSGNRAAGGGTQENCSDTGADCRGPE</sequence>
<keyword evidence="7" id="KW-1185">Reference proteome</keyword>
<accession>A0A8T2PID7</accession>
<keyword evidence="3" id="KW-0539">Nucleus</keyword>
<dbReference type="GO" id="GO:0006357">
    <property type="term" value="P:regulation of transcription by RNA polymerase II"/>
    <property type="evidence" value="ECO:0007669"/>
    <property type="project" value="TreeGrafter"/>
</dbReference>
<feature type="compositionally biased region" description="Basic and acidic residues" evidence="4">
    <location>
        <begin position="408"/>
        <end position="424"/>
    </location>
</feature>
<dbReference type="CDD" id="cd16869">
    <property type="entry name" value="ARID_ARID5"/>
    <property type="match status" value="1"/>
</dbReference>
<feature type="compositionally biased region" description="Low complexity" evidence="4">
    <location>
        <begin position="457"/>
        <end position="469"/>
    </location>
</feature>
<feature type="region of interest" description="Disordered" evidence="4">
    <location>
        <begin position="713"/>
        <end position="732"/>
    </location>
</feature>
<dbReference type="SMART" id="SM00501">
    <property type="entry name" value="BRIGHT"/>
    <property type="match status" value="1"/>
</dbReference>
<organism evidence="6 7">
    <name type="scientific">Albula glossodonta</name>
    <name type="common">roundjaw bonefish</name>
    <dbReference type="NCBI Taxonomy" id="121402"/>
    <lineage>
        <taxon>Eukaryota</taxon>
        <taxon>Metazoa</taxon>
        <taxon>Chordata</taxon>
        <taxon>Craniata</taxon>
        <taxon>Vertebrata</taxon>
        <taxon>Euteleostomi</taxon>
        <taxon>Actinopterygii</taxon>
        <taxon>Neopterygii</taxon>
        <taxon>Teleostei</taxon>
        <taxon>Albuliformes</taxon>
        <taxon>Albulidae</taxon>
        <taxon>Albula</taxon>
    </lineage>
</organism>
<comment type="caution">
    <text evidence="6">The sequence shown here is derived from an EMBL/GenBank/DDBJ whole genome shotgun (WGS) entry which is preliminary data.</text>
</comment>
<name>A0A8T2PID7_9TELE</name>
<feature type="region of interest" description="Disordered" evidence="4">
    <location>
        <begin position="123"/>
        <end position="158"/>
    </location>
</feature>
<feature type="region of interest" description="Disordered" evidence="4">
    <location>
        <begin position="738"/>
        <end position="857"/>
    </location>
</feature>
<keyword evidence="2" id="KW-0804">Transcription</keyword>
<dbReference type="InterPro" id="IPR051232">
    <property type="entry name" value="ARID/SWI1_ChromRemod"/>
</dbReference>
<evidence type="ECO:0000256" key="4">
    <source>
        <dbReference type="SAM" id="MobiDB-lite"/>
    </source>
</evidence>
<dbReference type="Proteomes" id="UP000824540">
    <property type="component" value="Unassembled WGS sequence"/>
</dbReference>
<keyword evidence="1" id="KW-0805">Transcription regulation</keyword>
<dbReference type="GO" id="GO:0000976">
    <property type="term" value="F:transcription cis-regulatory region binding"/>
    <property type="evidence" value="ECO:0007669"/>
    <property type="project" value="TreeGrafter"/>
</dbReference>
<evidence type="ECO:0000313" key="6">
    <source>
        <dbReference type="EMBL" id="KAG9351950.1"/>
    </source>
</evidence>
<dbReference type="AlphaFoldDB" id="A0A8T2PID7"/>
<evidence type="ECO:0000256" key="2">
    <source>
        <dbReference type="ARBA" id="ARBA00023163"/>
    </source>
</evidence>
<proteinExistence type="predicted"/>
<dbReference type="FunFam" id="1.10.150.60:FF:000015">
    <property type="entry name" value="AT-rich interactive domain-containing protein 5B"/>
    <property type="match status" value="1"/>
</dbReference>
<dbReference type="PANTHER" id="PTHR13964">
    <property type="entry name" value="RBP-RELATED"/>
    <property type="match status" value="1"/>
</dbReference>
<dbReference type="GO" id="GO:0005634">
    <property type="term" value="C:nucleus"/>
    <property type="evidence" value="ECO:0007669"/>
    <property type="project" value="TreeGrafter"/>
</dbReference>
<evidence type="ECO:0000256" key="1">
    <source>
        <dbReference type="ARBA" id="ARBA00023015"/>
    </source>
</evidence>
<feature type="compositionally biased region" description="Low complexity" evidence="4">
    <location>
        <begin position="716"/>
        <end position="725"/>
    </location>
</feature>
<feature type="region of interest" description="Disordered" evidence="4">
    <location>
        <begin position="514"/>
        <end position="554"/>
    </location>
</feature>
<feature type="region of interest" description="Disordered" evidence="4">
    <location>
        <begin position="616"/>
        <end position="659"/>
    </location>
</feature>
<feature type="compositionally biased region" description="Basic and acidic residues" evidence="4">
    <location>
        <begin position="435"/>
        <end position="445"/>
    </location>
</feature>
<dbReference type="InterPro" id="IPR043151">
    <property type="entry name" value="BAH_sf"/>
</dbReference>
<dbReference type="SMART" id="SM01014">
    <property type="entry name" value="ARID"/>
    <property type="match status" value="1"/>
</dbReference>
<dbReference type="EMBL" id="JAFBMS010000006">
    <property type="protein sequence ID" value="KAG9351950.1"/>
    <property type="molecule type" value="Genomic_DNA"/>
</dbReference>
<dbReference type="PROSITE" id="PS51011">
    <property type="entry name" value="ARID"/>
    <property type="match status" value="1"/>
</dbReference>
<evidence type="ECO:0000313" key="7">
    <source>
        <dbReference type="Proteomes" id="UP000824540"/>
    </source>
</evidence>
<protein>
    <recommendedName>
        <fullName evidence="5">ARID domain-containing protein</fullName>
    </recommendedName>
</protein>